<reference evidence="1 2" key="1">
    <citation type="submission" date="2012-10" db="EMBL/GenBank/DDBJ databases">
        <authorList>
            <person name="Zafar N."/>
            <person name="Inman J."/>
            <person name="Hall N."/>
            <person name="Lorenzi H."/>
            <person name="Caler E."/>
        </authorList>
    </citation>
    <scope>NUCLEOTIDE SEQUENCE [LARGE SCALE GENOMIC DNA]</scope>
    <source>
        <strain evidence="1 2">IP1</strain>
    </source>
</reference>
<dbReference type="KEGG" id="eiv:EIN_006230"/>
<organism evidence="1 2">
    <name type="scientific">Entamoeba invadens IP1</name>
    <dbReference type="NCBI Taxonomy" id="370355"/>
    <lineage>
        <taxon>Eukaryota</taxon>
        <taxon>Amoebozoa</taxon>
        <taxon>Evosea</taxon>
        <taxon>Archamoebae</taxon>
        <taxon>Mastigamoebida</taxon>
        <taxon>Entamoebidae</taxon>
        <taxon>Entamoeba</taxon>
    </lineage>
</organism>
<evidence type="ECO:0008006" key="3">
    <source>
        <dbReference type="Google" id="ProtNLM"/>
    </source>
</evidence>
<proteinExistence type="predicted"/>
<evidence type="ECO:0000313" key="1">
    <source>
        <dbReference type="EMBL" id="ELP93682.1"/>
    </source>
</evidence>
<gene>
    <name evidence="1" type="ORF">EIN_006230</name>
</gene>
<keyword evidence="2" id="KW-1185">Reference proteome</keyword>
<dbReference type="RefSeq" id="XP_004260453.1">
    <property type="nucleotide sequence ID" value="XM_004260405.1"/>
</dbReference>
<dbReference type="VEuPathDB" id="AmoebaDB:EIN_006230"/>
<dbReference type="OMA" id="TANEYWK"/>
<dbReference type="AlphaFoldDB" id="A0A0A1UFV5"/>
<protein>
    <recommendedName>
        <fullName evidence="3">Ras-GAP domain-containing protein</fullName>
    </recommendedName>
</protein>
<dbReference type="Proteomes" id="UP000014680">
    <property type="component" value="Unassembled WGS sequence"/>
</dbReference>
<dbReference type="GeneID" id="14892652"/>
<dbReference type="EMBL" id="KB206272">
    <property type="protein sequence ID" value="ELP93682.1"/>
    <property type="molecule type" value="Genomic_DNA"/>
</dbReference>
<sequence>MLLSFNPEITAAVIQYIQRQEVTAEERELNAVMLLVFYNENDKLAEILKFCVERDVILKLDNAVFSPYMSVYKFLIGFTQKNYYAQFSSFYMKKASKIKDVGLDTTQTSKSEKKMKAYKSIIEDVVSILTNGVIVPVYVKYCWNVLYQTMMKIERHTMMKYMMVYVFALPFNDFIETAMKNAAQTQLVVLLNVSKFFHEVTSPSKDTANEYWKSWIASNCNDLTEILRNYILKNSTFNGIEEELSIELPTDLAVPLNKFLVDECSSVMKYMSDDVSELFLNQKRQSEDIRTRSISLLNQIKQLYINSLIEKQNFLANMSVMTQKIKFLNEERRYLRQLLFPDDEEPYVPDSIDQLHEN</sequence>
<accession>A0A0A1UFV5</accession>
<evidence type="ECO:0000313" key="2">
    <source>
        <dbReference type="Proteomes" id="UP000014680"/>
    </source>
</evidence>
<name>A0A0A1UFV5_ENTIV</name>
<dbReference type="OrthoDB" id="32311at2759"/>